<dbReference type="Gene3D" id="3.40.309.10">
    <property type="entry name" value="Aldehyde Dehydrogenase, Chain A, domain 2"/>
    <property type="match status" value="1"/>
</dbReference>
<comment type="similarity">
    <text evidence="3">Belongs to the aldehyde dehydrogenase family.</text>
</comment>
<dbReference type="Proteomes" id="UP000676853">
    <property type="component" value="Unassembled WGS sequence"/>
</dbReference>
<dbReference type="Pfam" id="PF00171">
    <property type="entry name" value="Aldedh"/>
    <property type="match status" value="1"/>
</dbReference>
<feature type="domain" description="Aldehyde dehydrogenase" evidence="4">
    <location>
        <begin position="38"/>
        <end position="495"/>
    </location>
</feature>
<evidence type="ECO:0000256" key="3">
    <source>
        <dbReference type="RuleBase" id="RU003345"/>
    </source>
</evidence>
<organism evidence="5 6">
    <name type="scientific">Tsukamurella paurometabola</name>
    <name type="common">Corynebacterium paurometabolum</name>
    <dbReference type="NCBI Taxonomy" id="2061"/>
    <lineage>
        <taxon>Bacteria</taxon>
        <taxon>Bacillati</taxon>
        <taxon>Actinomycetota</taxon>
        <taxon>Actinomycetes</taxon>
        <taxon>Mycobacteriales</taxon>
        <taxon>Tsukamurellaceae</taxon>
        <taxon>Tsukamurella</taxon>
    </lineage>
</organism>
<proteinExistence type="inferred from homology"/>
<accession>A0ABS5NHY4</accession>
<dbReference type="SUPFAM" id="SSF53720">
    <property type="entry name" value="ALDH-like"/>
    <property type="match status" value="1"/>
</dbReference>
<dbReference type="InterPro" id="IPR016163">
    <property type="entry name" value="Ald_DH_C"/>
</dbReference>
<feature type="active site" evidence="2">
    <location>
        <position position="266"/>
    </location>
</feature>
<dbReference type="InterPro" id="IPR016162">
    <property type="entry name" value="Ald_DH_N"/>
</dbReference>
<evidence type="ECO:0000313" key="6">
    <source>
        <dbReference type="Proteomes" id="UP000676853"/>
    </source>
</evidence>
<dbReference type="Gene3D" id="3.40.605.10">
    <property type="entry name" value="Aldehyde Dehydrogenase, Chain A, domain 1"/>
    <property type="match status" value="1"/>
</dbReference>
<keyword evidence="6" id="KW-1185">Reference proteome</keyword>
<dbReference type="EMBL" id="JAGXOE010000089">
    <property type="protein sequence ID" value="MBS4103909.1"/>
    <property type="molecule type" value="Genomic_DNA"/>
</dbReference>
<dbReference type="InterPro" id="IPR029510">
    <property type="entry name" value="Ald_DH_CS_GLU"/>
</dbReference>
<sequence length="500" mass="53086">MTTPRISGGHAAHASRIAALAEHPWRLLIGGELRSAGEGATFTTFDPFTEQPLARVPDATVSDVDAAADAAAAARGLWRAMPATERAALVLRFADLVEAHADELAFLDCVDAGSPIGNARFDVEIALQQMRMFAGFALEMKGQTIPASNALHLTVREPVGVVAKIWPYNHPLMFACRMAAPLVAGNPVVGKPPEAAPLSTLRLAELAAEVFPPGVVNIVVGDGPTTPDRLVRHPAVRRIGFIGSEPTGRAIQRAAAESAVKHVTLELGGKNAMVAFDDCDVDEVAAGAVFGMNFTWSGQSCGSNSRLLVQRSIYGSVVERVAALAGARRIGDPLDETSEQGTMINRAQYEKSLAYIDIALSEGARLVTGGGRPEGDGFDTGYFVAPTVFADVDPASRIAREEVFGPVLSVIPFDTEAEAVAIANSVEYGLTASVWTRDLDRAHRVARDFEAGHTWINGSSSHFPNVPYGGVKGSGVGGKEECLEELLSYTEEKVINVMFR</sequence>
<keyword evidence="1 3" id="KW-0560">Oxidoreductase</keyword>
<reference evidence="5 6" key="1">
    <citation type="submission" date="2021-04" db="EMBL/GenBank/DDBJ databases">
        <title>Whole genome sequence analysis of a thiophenic sulfur metabolizing bacteria.</title>
        <authorList>
            <person name="Akhtar N."/>
            <person name="Akram J."/>
            <person name="Aslam A."/>
        </authorList>
    </citation>
    <scope>NUCLEOTIDE SEQUENCE [LARGE SCALE GENOMIC DNA]</scope>
    <source>
        <strain evidence="5 6">3OW</strain>
    </source>
</reference>
<dbReference type="InterPro" id="IPR016161">
    <property type="entry name" value="Ald_DH/histidinol_DH"/>
</dbReference>
<evidence type="ECO:0000256" key="1">
    <source>
        <dbReference type="ARBA" id="ARBA00023002"/>
    </source>
</evidence>
<dbReference type="PANTHER" id="PTHR11699">
    <property type="entry name" value="ALDEHYDE DEHYDROGENASE-RELATED"/>
    <property type="match status" value="1"/>
</dbReference>
<dbReference type="InterPro" id="IPR015590">
    <property type="entry name" value="Aldehyde_DH_dom"/>
</dbReference>
<gene>
    <name evidence="5" type="ORF">KFZ73_22025</name>
</gene>
<protein>
    <submittedName>
        <fullName evidence="5">Aldehyde dehydrogenase family protein</fullName>
    </submittedName>
</protein>
<evidence type="ECO:0000313" key="5">
    <source>
        <dbReference type="EMBL" id="MBS4103909.1"/>
    </source>
</evidence>
<dbReference type="RefSeq" id="WP_212555084.1">
    <property type="nucleotide sequence ID" value="NZ_JAGXOE010000089.1"/>
</dbReference>
<dbReference type="PROSITE" id="PS00687">
    <property type="entry name" value="ALDEHYDE_DEHYDR_GLU"/>
    <property type="match status" value="1"/>
</dbReference>
<name>A0ABS5NHY4_TSUPA</name>
<comment type="caution">
    <text evidence="5">The sequence shown here is derived from an EMBL/GenBank/DDBJ whole genome shotgun (WGS) entry which is preliminary data.</text>
</comment>
<evidence type="ECO:0000259" key="4">
    <source>
        <dbReference type="Pfam" id="PF00171"/>
    </source>
</evidence>
<evidence type="ECO:0000256" key="2">
    <source>
        <dbReference type="PROSITE-ProRule" id="PRU10007"/>
    </source>
</evidence>